<dbReference type="AlphaFoldDB" id="A0A183G4M1"/>
<evidence type="ECO:0000313" key="3">
    <source>
        <dbReference type="WBParaSite" id="HPBE_0001647901-mRNA-1"/>
    </source>
</evidence>
<dbReference type="EMBL" id="UZAH01029441">
    <property type="protein sequence ID" value="VDP06072.1"/>
    <property type="molecule type" value="Genomic_DNA"/>
</dbReference>
<dbReference type="Proteomes" id="UP000050761">
    <property type="component" value="Unassembled WGS sequence"/>
</dbReference>
<sequence length="167" mass="19018">MEHAEVVETNVNRLDPRDLNSIIQAVKADAPSSSQQTSAAYSFKGEEFGRQHEFNSSLVRKLSNVHCSEDIETVIPEVIHEPNVRNERLKIANSHPQVFQFLDIKTMAESFMSMDPRLSEFMESIKKRGRRQEKKTVHVLNALSEAGNSMVTCFLQPSLVSRLFQLE</sequence>
<accession>A0A3P7ZZ85</accession>
<dbReference type="WBParaSite" id="HPBE_0001647901-mRNA-1">
    <property type="protein sequence ID" value="HPBE_0001647901-mRNA-1"/>
    <property type="gene ID" value="HPBE_0001647901"/>
</dbReference>
<evidence type="ECO:0000313" key="1">
    <source>
        <dbReference type="EMBL" id="VDP06072.1"/>
    </source>
</evidence>
<evidence type="ECO:0000313" key="2">
    <source>
        <dbReference type="Proteomes" id="UP000050761"/>
    </source>
</evidence>
<dbReference type="OrthoDB" id="5872495at2759"/>
<protein>
    <submittedName>
        <fullName evidence="3">RPAP3_C domain-containing protein</fullName>
    </submittedName>
</protein>
<proteinExistence type="predicted"/>
<gene>
    <name evidence="1" type="ORF">HPBE_LOCUS16478</name>
</gene>
<name>A0A183G4M1_HELPZ</name>
<reference evidence="1 2" key="1">
    <citation type="submission" date="2018-11" db="EMBL/GenBank/DDBJ databases">
        <authorList>
            <consortium name="Pathogen Informatics"/>
        </authorList>
    </citation>
    <scope>NUCLEOTIDE SEQUENCE [LARGE SCALE GENOMIC DNA]</scope>
</reference>
<organism evidence="2 3">
    <name type="scientific">Heligmosomoides polygyrus</name>
    <name type="common">Parasitic roundworm</name>
    <dbReference type="NCBI Taxonomy" id="6339"/>
    <lineage>
        <taxon>Eukaryota</taxon>
        <taxon>Metazoa</taxon>
        <taxon>Ecdysozoa</taxon>
        <taxon>Nematoda</taxon>
        <taxon>Chromadorea</taxon>
        <taxon>Rhabditida</taxon>
        <taxon>Rhabditina</taxon>
        <taxon>Rhabditomorpha</taxon>
        <taxon>Strongyloidea</taxon>
        <taxon>Heligmosomidae</taxon>
        <taxon>Heligmosomoides</taxon>
    </lineage>
</organism>
<reference evidence="3" key="2">
    <citation type="submission" date="2019-09" db="UniProtKB">
        <authorList>
            <consortium name="WormBaseParasite"/>
        </authorList>
    </citation>
    <scope>IDENTIFICATION</scope>
</reference>
<accession>A0A183G4M1</accession>
<keyword evidence="2" id="KW-1185">Reference proteome</keyword>